<dbReference type="GO" id="GO:0008146">
    <property type="term" value="F:sulfotransferase activity"/>
    <property type="evidence" value="ECO:0007669"/>
    <property type="project" value="InterPro"/>
</dbReference>
<dbReference type="AlphaFoldDB" id="A0A0E0QH14"/>
<keyword evidence="2 3" id="KW-0808">Transferase</keyword>
<dbReference type="Gene3D" id="3.40.50.300">
    <property type="entry name" value="P-loop containing nucleotide triphosphate hydrolases"/>
    <property type="match status" value="2"/>
</dbReference>
<dbReference type="InterPro" id="IPR027417">
    <property type="entry name" value="P-loop_NTPase"/>
</dbReference>
<dbReference type="Gramene" id="ORUFI08G10960.1">
    <property type="protein sequence ID" value="ORUFI08G10960.1"/>
    <property type="gene ID" value="ORUFI08G10960"/>
</dbReference>
<reference evidence="6" key="1">
    <citation type="submission" date="2013-06" db="EMBL/GenBank/DDBJ databases">
        <authorList>
            <person name="Zhao Q."/>
        </authorList>
    </citation>
    <scope>NUCLEOTIDE SEQUENCE</scope>
    <source>
        <strain evidence="6">cv. W1943</strain>
    </source>
</reference>
<proteinExistence type="inferred from homology"/>
<name>A0A0E0QH14_ORYRU</name>
<evidence type="ECO:0000256" key="1">
    <source>
        <dbReference type="ARBA" id="ARBA00005771"/>
    </source>
</evidence>
<evidence type="ECO:0000313" key="6">
    <source>
        <dbReference type="Proteomes" id="UP000008022"/>
    </source>
</evidence>
<reference evidence="5" key="2">
    <citation type="submission" date="2015-06" db="UniProtKB">
        <authorList>
            <consortium name="EnsemblPlants"/>
        </authorList>
    </citation>
    <scope>IDENTIFICATION</scope>
</reference>
<dbReference type="eggNOG" id="KOG1584">
    <property type="taxonomic scope" value="Eukaryota"/>
</dbReference>
<dbReference type="HOGENOM" id="CLU_027239_0_1_1"/>
<keyword evidence="6" id="KW-1185">Reference proteome</keyword>
<evidence type="ECO:0000256" key="2">
    <source>
        <dbReference type="ARBA" id="ARBA00022679"/>
    </source>
</evidence>
<dbReference type="SUPFAM" id="SSF52540">
    <property type="entry name" value="P-loop containing nucleoside triphosphate hydrolases"/>
    <property type="match status" value="1"/>
</dbReference>
<evidence type="ECO:0000313" key="5">
    <source>
        <dbReference type="EnsemblPlants" id="ORUFI08G10960.1"/>
    </source>
</evidence>
<dbReference type="EnsemblPlants" id="ORUFI08G10960.1">
    <property type="protein sequence ID" value="ORUFI08G10960.1"/>
    <property type="gene ID" value="ORUFI08G10960"/>
</dbReference>
<dbReference type="InterPro" id="IPR000863">
    <property type="entry name" value="Sulfotransferase_dom"/>
</dbReference>
<dbReference type="Proteomes" id="UP000008022">
    <property type="component" value="Unassembled WGS sequence"/>
</dbReference>
<evidence type="ECO:0000256" key="3">
    <source>
        <dbReference type="RuleBase" id="RU361155"/>
    </source>
</evidence>
<dbReference type="Pfam" id="PF00685">
    <property type="entry name" value="Sulfotransfer_1"/>
    <property type="match status" value="1"/>
</dbReference>
<sequence length="330" mass="36456">MHITTFGVNSLSDADACGDNKKTCAIIKIYTRLLHTTHYTLLQLSKSHAPAMSTTAKLAGLLRDEQGPVAFNDAVDEDAVPVEPLTEHDDAISTMSAAHCNNMQFRCYRGFWISEMWAPGVVAVHRSFAPRADDVLVASLQKSGTTWLKALTFATMARGAWPPSSHDHPLRRLNPHLCVPSLEVLYTLGRDALLDMLPSPRLLSTHMPLSLLPPSTCKIVYIYRVLFLTYEKVLQDQCDAVKKLAQFLGQPFSGAEEEAGVVTEIADLCSIDNLRNQKANKYGSIGGKISHESFFRKGMAGDWTNHMTLEMAERLDSILREKLDGSGLIV</sequence>
<organism evidence="5 6">
    <name type="scientific">Oryza rufipogon</name>
    <name type="common">Brownbeard rice</name>
    <name type="synonym">Asian wild rice</name>
    <dbReference type="NCBI Taxonomy" id="4529"/>
    <lineage>
        <taxon>Eukaryota</taxon>
        <taxon>Viridiplantae</taxon>
        <taxon>Streptophyta</taxon>
        <taxon>Embryophyta</taxon>
        <taxon>Tracheophyta</taxon>
        <taxon>Spermatophyta</taxon>
        <taxon>Magnoliopsida</taxon>
        <taxon>Liliopsida</taxon>
        <taxon>Poales</taxon>
        <taxon>Poaceae</taxon>
        <taxon>BOP clade</taxon>
        <taxon>Oryzoideae</taxon>
        <taxon>Oryzeae</taxon>
        <taxon>Oryzinae</taxon>
        <taxon>Oryza</taxon>
    </lineage>
</organism>
<protein>
    <recommendedName>
        <fullName evidence="3">Sulfotransferase</fullName>
        <ecNumber evidence="3">2.8.2.-</ecNumber>
    </recommendedName>
</protein>
<dbReference type="OMA" id="NNMQFRC"/>
<feature type="domain" description="Sulfotransferase" evidence="4">
    <location>
        <begin position="224"/>
        <end position="327"/>
    </location>
</feature>
<dbReference type="PANTHER" id="PTHR11783">
    <property type="entry name" value="SULFOTRANSFERASE SULT"/>
    <property type="match status" value="1"/>
</dbReference>
<accession>A0A0E0QH14</accession>
<comment type="similarity">
    <text evidence="1 3">Belongs to the sulfotransferase 1 family.</text>
</comment>
<evidence type="ECO:0000259" key="4">
    <source>
        <dbReference type="Pfam" id="PF00685"/>
    </source>
</evidence>
<dbReference type="EC" id="2.8.2.-" evidence="3"/>